<protein>
    <recommendedName>
        <fullName evidence="4">Secreted protein</fullName>
    </recommendedName>
</protein>
<evidence type="ECO:0000256" key="1">
    <source>
        <dbReference type="SAM" id="SignalP"/>
    </source>
</evidence>
<dbReference type="EMBL" id="BAAAQQ010000007">
    <property type="protein sequence ID" value="GAA2121922.1"/>
    <property type="molecule type" value="Genomic_DNA"/>
</dbReference>
<gene>
    <name evidence="2" type="ORF">GCM10009843_16590</name>
</gene>
<keyword evidence="3" id="KW-1185">Reference proteome</keyword>
<feature type="signal peptide" evidence="1">
    <location>
        <begin position="1"/>
        <end position="37"/>
    </location>
</feature>
<name>A0ABN2Y4D0_9ACTN</name>
<organism evidence="2 3">
    <name type="scientific">Nocardioides bigeumensis</name>
    <dbReference type="NCBI Taxonomy" id="433657"/>
    <lineage>
        <taxon>Bacteria</taxon>
        <taxon>Bacillati</taxon>
        <taxon>Actinomycetota</taxon>
        <taxon>Actinomycetes</taxon>
        <taxon>Propionibacteriales</taxon>
        <taxon>Nocardioidaceae</taxon>
        <taxon>Nocardioides</taxon>
    </lineage>
</organism>
<evidence type="ECO:0000313" key="2">
    <source>
        <dbReference type="EMBL" id="GAA2121922.1"/>
    </source>
</evidence>
<keyword evidence="1" id="KW-0732">Signal</keyword>
<proteinExistence type="predicted"/>
<feature type="chain" id="PRO_5045196958" description="Secreted protein" evidence="1">
    <location>
        <begin position="38"/>
        <end position="230"/>
    </location>
</feature>
<accession>A0ABN2Y4D0</accession>
<evidence type="ECO:0008006" key="4">
    <source>
        <dbReference type="Google" id="ProtNLM"/>
    </source>
</evidence>
<comment type="caution">
    <text evidence="2">The sequence shown here is derived from an EMBL/GenBank/DDBJ whole genome shotgun (WGS) entry which is preliminary data.</text>
</comment>
<dbReference type="Proteomes" id="UP001500575">
    <property type="component" value="Unassembled WGS sequence"/>
</dbReference>
<reference evidence="2 3" key="1">
    <citation type="journal article" date="2019" name="Int. J. Syst. Evol. Microbiol.">
        <title>The Global Catalogue of Microorganisms (GCM) 10K type strain sequencing project: providing services to taxonomists for standard genome sequencing and annotation.</title>
        <authorList>
            <consortium name="The Broad Institute Genomics Platform"/>
            <consortium name="The Broad Institute Genome Sequencing Center for Infectious Disease"/>
            <person name="Wu L."/>
            <person name="Ma J."/>
        </authorList>
    </citation>
    <scope>NUCLEOTIDE SEQUENCE [LARGE SCALE GENOMIC DNA]</scope>
    <source>
        <strain evidence="2 3">JCM 16021</strain>
    </source>
</reference>
<evidence type="ECO:0000313" key="3">
    <source>
        <dbReference type="Proteomes" id="UP001500575"/>
    </source>
</evidence>
<sequence>MTDPNESGEGTSAMAHVRHAALAAALLVAAVVGPANAEAPDEVDQTLLVPTTLDSSFAPFVCKAKQTGPVCTGERHLVEGWAPVDFPCGVPVYGARTEDRWQTRYYNAQYLNYDRWFRSHDVDYLSTEPSGPATATISANVRFREPFAVPGDDSTITVITSGLLYDIRSSKGEAIFRAVGTLVEPPDAAPTFTGQVTIDGTTTTYVDALFDTFFTDDAFVGWVCRAITGG</sequence>